<evidence type="ECO:0000313" key="5">
    <source>
        <dbReference type="WBParaSite" id="ACRNAN_scaffold865.g7830.t1"/>
    </source>
</evidence>
<evidence type="ECO:0000259" key="3">
    <source>
        <dbReference type="PROSITE" id="PS50234"/>
    </source>
</evidence>
<organism evidence="4 5">
    <name type="scientific">Acrobeloides nanus</name>
    <dbReference type="NCBI Taxonomy" id="290746"/>
    <lineage>
        <taxon>Eukaryota</taxon>
        <taxon>Metazoa</taxon>
        <taxon>Ecdysozoa</taxon>
        <taxon>Nematoda</taxon>
        <taxon>Chromadorea</taxon>
        <taxon>Rhabditida</taxon>
        <taxon>Tylenchina</taxon>
        <taxon>Cephalobomorpha</taxon>
        <taxon>Cephaloboidea</taxon>
        <taxon>Cephalobidae</taxon>
        <taxon>Acrobeloides</taxon>
    </lineage>
</organism>
<dbReference type="WBParaSite" id="ACRNAN_scaffold865.g7830.t1">
    <property type="protein sequence ID" value="ACRNAN_scaffold865.g7830.t1"/>
    <property type="gene ID" value="ACRNAN_scaffold865.g7830"/>
</dbReference>
<feature type="domain" description="VWFA" evidence="3">
    <location>
        <begin position="859"/>
        <end position="1034"/>
    </location>
</feature>
<dbReference type="PANTHER" id="PTHR24020">
    <property type="entry name" value="COLLAGEN ALPHA"/>
    <property type="match status" value="1"/>
</dbReference>
<reference evidence="5" key="1">
    <citation type="submission" date="2022-11" db="UniProtKB">
        <authorList>
            <consortium name="WormBaseParasite"/>
        </authorList>
    </citation>
    <scope>IDENTIFICATION</scope>
</reference>
<keyword evidence="4" id="KW-1185">Reference proteome</keyword>
<feature type="compositionally biased region" description="Polar residues" evidence="1">
    <location>
        <begin position="718"/>
        <end position="733"/>
    </location>
</feature>
<dbReference type="InterPro" id="IPR036465">
    <property type="entry name" value="vWFA_dom_sf"/>
</dbReference>
<feature type="domain" description="VWFA" evidence="3">
    <location>
        <begin position="1450"/>
        <end position="1627"/>
    </location>
</feature>
<dbReference type="InterPro" id="IPR002035">
    <property type="entry name" value="VWF_A"/>
</dbReference>
<feature type="compositionally biased region" description="Basic and acidic residues" evidence="1">
    <location>
        <begin position="734"/>
        <end position="751"/>
    </location>
</feature>
<feature type="region of interest" description="Disordered" evidence="1">
    <location>
        <begin position="1264"/>
        <end position="1394"/>
    </location>
</feature>
<evidence type="ECO:0000256" key="2">
    <source>
        <dbReference type="SAM" id="SignalP"/>
    </source>
</evidence>
<feature type="compositionally biased region" description="Polar residues" evidence="1">
    <location>
        <begin position="766"/>
        <end position="775"/>
    </location>
</feature>
<dbReference type="Proteomes" id="UP000887540">
    <property type="component" value="Unplaced"/>
</dbReference>
<feature type="compositionally biased region" description="Basic and acidic residues" evidence="1">
    <location>
        <begin position="592"/>
        <end position="656"/>
    </location>
</feature>
<feature type="domain" description="VWFA" evidence="3">
    <location>
        <begin position="33"/>
        <end position="221"/>
    </location>
</feature>
<feature type="compositionally biased region" description="Basic and acidic residues" evidence="1">
    <location>
        <begin position="1305"/>
        <end position="1384"/>
    </location>
</feature>
<dbReference type="InterPro" id="IPR050525">
    <property type="entry name" value="ECM_Assembly_Org"/>
</dbReference>
<feature type="compositionally biased region" description="Basic and acidic residues" evidence="1">
    <location>
        <begin position="1271"/>
        <end position="1287"/>
    </location>
</feature>
<feature type="domain" description="VWFA" evidence="3">
    <location>
        <begin position="2187"/>
        <end position="2365"/>
    </location>
</feature>
<dbReference type="PROSITE" id="PS50234">
    <property type="entry name" value="VWFA"/>
    <property type="match status" value="9"/>
</dbReference>
<feature type="signal peptide" evidence="2">
    <location>
        <begin position="1"/>
        <end position="20"/>
    </location>
</feature>
<keyword evidence="2" id="KW-0732">Signal</keyword>
<dbReference type="PANTHER" id="PTHR24020:SF84">
    <property type="entry name" value="VWFA DOMAIN-CONTAINING PROTEIN"/>
    <property type="match status" value="1"/>
</dbReference>
<dbReference type="CDD" id="cd00198">
    <property type="entry name" value="vWFA"/>
    <property type="match status" value="6"/>
</dbReference>
<feature type="domain" description="VWFA" evidence="3">
    <location>
        <begin position="2020"/>
        <end position="2191"/>
    </location>
</feature>
<feature type="domain" description="VWFA" evidence="3">
    <location>
        <begin position="1086"/>
        <end position="1260"/>
    </location>
</feature>
<feature type="domain" description="VWFA" evidence="3">
    <location>
        <begin position="1715"/>
        <end position="1934"/>
    </location>
</feature>
<dbReference type="Pfam" id="PF00092">
    <property type="entry name" value="VWA"/>
    <property type="match status" value="8"/>
</dbReference>
<feature type="domain" description="VWFA" evidence="3">
    <location>
        <begin position="304"/>
        <end position="480"/>
    </location>
</feature>
<dbReference type="Pfam" id="PF13768">
    <property type="entry name" value="VWA_3"/>
    <property type="match status" value="1"/>
</dbReference>
<evidence type="ECO:0000313" key="4">
    <source>
        <dbReference type="Proteomes" id="UP000887540"/>
    </source>
</evidence>
<dbReference type="SUPFAM" id="SSF53300">
    <property type="entry name" value="vWA-like"/>
    <property type="match status" value="9"/>
</dbReference>
<feature type="compositionally biased region" description="Polar residues" evidence="1">
    <location>
        <begin position="1288"/>
        <end position="1300"/>
    </location>
</feature>
<dbReference type="CDD" id="cd01450">
    <property type="entry name" value="vWFA_subfamily_ECM"/>
    <property type="match status" value="1"/>
</dbReference>
<feature type="chain" id="PRO_5036858579" evidence="2">
    <location>
        <begin position="21"/>
        <end position="2770"/>
    </location>
</feature>
<feature type="compositionally biased region" description="Basic and acidic residues" evidence="1">
    <location>
        <begin position="667"/>
        <end position="714"/>
    </location>
</feature>
<feature type="domain" description="VWFA" evidence="3">
    <location>
        <begin position="2594"/>
        <end position="2770"/>
    </location>
</feature>
<dbReference type="Gene3D" id="3.40.50.410">
    <property type="entry name" value="von Willebrand factor, type A domain"/>
    <property type="match status" value="10"/>
</dbReference>
<protein>
    <submittedName>
        <fullName evidence="5">VWFA domain-containing protein</fullName>
    </submittedName>
</protein>
<evidence type="ECO:0000256" key="1">
    <source>
        <dbReference type="SAM" id="MobiDB-lite"/>
    </source>
</evidence>
<sequence>MFYYSFIFIALFFYWPLVNSFENSNDCENSPIQSIFLYDITTPNVTDFTNLQNKLIETIRHIETVAFNRQKKYSVAAFHRLPVILTNLKASHAADANKIIKQIEFLKPRRHMETSPARALETAADQITKGPEKAAKNIVFLAHDGQSTDLIAETMEAISHLENLHATIFVISGSEEPNKLALIGYTKERRRLYLKPSDRANFFKALDKALGVCKIKAFRQVPSAKLPATTNFATDSSSTTPKTQTRLLSNSEKEKLGKVQAPKLEHQIQPKVFGLRTIEAAENRQKKLSKKFSTDMPCEAKKIDLMLLIDTSSSVFNAFHDELQLAQDLINGLNSNAFDEAVQIGLIQFASDASIILPIERGHQRKEIIKKIRQIAFTGRNTRIADAIDRALSELITQKRENATQVLVLISDGHGQEFWHRVQETGKRLHNSGAEIFAATTSRDYNFPELLIYAGDESRIFVGTKHTNFVPFISGFINKCITNETESGTINKLLELNGEQKGNLTNDKIVNDTLETTTDSEPTNTTLNIANENKETADHSEETIKSSSKEHIDEVSDSKNSLLKTIVEKIKASDSIEKFEQKKNIAEPSSQEEPKEAEEITDDKKAELNEKPDRKILVETEDKSHKEAEKESSSNSKEESIEIDTLDQHGPLKEPAKSTIKLVHQVLKTEHNSTENVDRLIKPDKENKDKDESKEDSKSKEIEEKSDEKTDESNSSKTTTIEPIQDNLQQNQDKSNENEDKTLEEKSTTKDDTKLSILPVIDLESDNNLSGKNNSTATNTKLKDKDTTTTINPEAEVEIKEDEKAAKNDSRIKESIDASKLVTPNIKEMVHEAIQKAEIMEKFLSQQNIVPETIPCQTDIVFIIDRAQKPSFVFEHQIQLIKDLVLKIMPEEVDNKKIRLSAVTFSQKPHLLVSLDSNHTRNGFLEAMEHVTPSEEKSSLSQAIRRAVIEIMLNRRDSARLITILVTDGINNDTIEELEKSISDLTIFRKSDAYVVSSNPEYNFSVLQALTGNKWKVYVDARVRKFVNELGHSLKVCEIPAEETKSTVFVEDGEHEPTSDVEKVEHLQIAGKAVQALGNCSHDLLDIVIILDLSTSVSDDFDEQKLVASHLLKQAPESDYARRIRVGLITFSSGAQLAIPLNTARTRDDLLYAFDRIEHTGGQTSVVSGILLAVSEIERHHRPGARLILILVSDGNSRDEWPRVMEAGSELNRVVPERYAVTLSPDSNERELSVYAGDEKRVFNQNTVQRFLFDSRFFFVCNQKNSSSQTEKNDKEDIKKIENKTDESFNTTIGDENNVLSGRPPKSEETSSSHEEARTGKKDDRISGRPPKSEETSSSHEEARTGKKNDRISGRPLKSEETSSSHEESPTGKKSNRTDEETIKAADQPFQDSAEKFNEKIVESKINKHIEPKIANQTTTVEITNRTSTPPNFEGTRPVISFLSDECKVDLMFIIDTSQSVSGEFQKQLQFAVDLVKRLPNEDFEHRVQVAAVSFNSKARLEFPFGKLLIKEDVLDALIKLKHSGGSTSAASGVALAIEEMQRARRSDARLMVVLVSDGNSQDYWDRVIFESNRLREIKADVYAVTVSKEYFFRELELYAGSKWLVYIDARIRQFLDEAEMSLVQCVNPTIPSSDEQQTTSILSTTTSTAKEVSTSTTAIEKQTTLSTTEKQTTLSTTAALSTSASTPSTITIEIATPSTSLPNQTQDCQHDIIDLMFILDTSTSIEKDFYAEKNFALDLIKVLPESDFKNRIRVGMSKFYGTAKLQFGLLEERSRNDILYDIERVEHTGGQTSLVRGTEIALEEIKKNKRPNSRLLEERSRNDILYDIERVEHTGGQTSLVRGTEIALEEIKKNKRPNSRLVTIIISDGNSQDDWNQIQITSKKLRETGSEIYAVTLSDKYYFDELKEYTGNEKHIYIDDKIDKFIQEVGKSVASCPGKWIDHVTMAPSIQASATPTTKSIQLATPRGNIIIAKSEDDNKNPRFWIEFARHDSNPIQVTDSKSLEFEKISRKCKVDKMDLIIILDASSSRESVFEHQRELALSLIERLPISKDDTHVAIGINSFTNTPTLRQHLGLGRDKEVIVLMNDGMSQDPWDVVVSASKKLAASGAERFGVALGKDIDLREIRLYIENEDRIYRDGETERFLSDVVSLLTKGSKDCEMPEKTDIEEPGFSFSEDACQKPKLDVVILFDNSDNTPDLTDPRIIQDRYLLLDVLGSLPTGDDVKVAIYSFTENPQLEHRFSDAQDRDSLFERIESIKPKHGNPSYAKAVHQGLNYYNQNRRPDARGILLIAGDGQSNDSSEDRSLASNTIRKTSGLTCYAVDTSKDVDVQTLSSFTGSQDRVYNYDRNADFAKELMNLANAGKAEKCERIENQETISPAIDEAKAQTYSTSIPFQRQRDIAVASAESKEMNILRINNVIGQRPISGKHFDITKLITSSTEAISTRSPRRLTTASLKIANQLHLTSRPTGNAHLLNKTKETGTTNRHSNERFIPTKSALRLFNTFKTSTTTAKSLVPKFENNKRSTIIKPLFTTQRPKSLRTNDPNLTVTRSTRSINVNSQTTKSPTTSLNRLAINDFNKQTNRFVPGCLLDIILIIDASGSVEETFIREKDIAKNIIGQLRIGPNNARVALIKFASKDKVRTVHPFNMTQTSQSILHSLDTLNISSGITATGSALQQAVLEYENGGRKGIAEPLAIIFTDGFASKEISNEAILLRKYIPQIFAVAINHQYPISRIGLEKITNDPKRVFTDSNINEFYAILRNHFRSC</sequence>
<feature type="region of interest" description="Disordered" evidence="1">
    <location>
        <begin position="765"/>
        <end position="788"/>
    </location>
</feature>
<feature type="compositionally biased region" description="Basic and acidic residues" evidence="1">
    <location>
        <begin position="533"/>
        <end position="557"/>
    </location>
</feature>
<feature type="region of interest" description="Disordered" evidence="1">
    <location>
        <begin position="533"/>
        <end position="558"/>
    </location>
</feature>
<dbReference type="SMART" id="SM00327">
    <property type="entry name" value="VWA"/>
    <property type="match status" value="8"/>
</dbReference>
<name>A0A914EJU1_9BILA</name>
<proteinExistence type="predicted"/>
<feature type="region of interest" description="Disordered" evidence="1">
    <location>
        <begin position="581"/>
        <end position="751"/>
    </location>
</feature>
<accession>A0A914EJU1</accession>